<feature type="region of interest" description="Disordered" evidence="1">
    <location>
        <begin position="58"/>
        <end position="91"/>
    </location>
</feature>
<reference evidence="3" key="1">
    <citation type="journal article" date="1999" name="J. Cancer Res. Clin. Oncol.">
        <title>Genomic studies of the Lucke tumor herpesvirus (RaHV-1).</title>
        <authorList>
            <person name="Davison A.J."/>
            <person name="Sauerbier W."/>
            <person name="Dolan A."/>
            <person name="Addison C."/>
            <person name="McKinnell R.G."/>
        </authorList>
    </citation>
    <scope>NUCLEOTIDE SEQUENCE [LARGE SCALE GENOMIC DNA]</scope>
    <source>
        <strain evidence="3">McKinnell</strain>
    </source>
</reference>
<keyword evidence="3" id="KW-1185">Reference proteome</keyword>
<reference evidence="2 3" key="2">
    <citation type="journal article" date="2006" name="J. Gen. Virol.">
        <title>Genome sequences of two frog herpesviruses.</title>
        <authorList>
            <person name="Davison A.J."/>
            <person name="Cunningham C."/>
            <person name="Sauerbier W."/>
            <person name="McKinnell R.G."/>
        </authorList>
    </citation>
    <scope>NUCLEOTIDE SEQUENCE [LARGE SCALE GENOMIC DNA]</scope>
    <source>
        <strain evidence="2 3">McKinnell</strain>
    </source>
</reference>
<proteinExistence type="predicted"/>
<evidence type="ECO:0000313" key="2">
    <source>
        <dbReference type="EMBL" id="ABG25763.1"/>
    </source>
</evidence>
<protein>
    <submittedName>
        <fullName evidence="2">ORF48</fullName>
    </submittedName>
</protein>
<evidence type="ECO:0000256" key="1">
    <source>
        <dbReference type="SAM" id="MobiDB-lite"/>
    </source>
</evidence>
<dbReference type="KEGG" id="vg:5141320"/>
<sequence length="302" mass="32921">MSRLMLTGVRPSASPVSMHTPAAHCAPSSSAVVHLHSAAIHMAKAVSTCPGARSKAARNSSLIGSTNRLPTQPITSAHIPRTSGDTSSPPNSSTILATYKARAISSNDIPRFYGGRYTRAREQAQYAKHGVGMPRRLRAALWDRTVCSAHRRILCAFWEAMNVLYKDNLDSLALHYYSLTSQCLSLRTTAESSTVFALRRALGMPDPANSFHQAVARLHCTTSVPYTTTTFTHKPDPPHPRPDRIHCALYVPPTNKAPVWETKTERLVWVSALVLLAAQGDTALLAAQASFLAWTARTIIPF</sequence>
<name>Q14VR0_9VIRU</name>
<accession>Q14VR0</accession>
<dbReference type="Proteomes" id="UP000011238">
    <property type="component" value="Segment"/>
</dbReference>
<dbReference type="RefSeq" id="YP_656703.1">
    <property type="nucleotide sequence ID" value="NC_008211.1"/>
</dbReference>
<organism evidence="3">
    <name type="scientific">Ranid herpesvirus 1</name>
    <name type="common">Lucke tumor herpesvirus</name>
    <dbReference type="NCBI Taxonomy" id="85655"/>
    <lineage>
        <taxon>Viruses</taxon>
        <taxon>Duplodnaviria</taxon>
        <taxon>Heunggongvirae</taxon>
        <taxon>Peploviricota</taxon>
        <taxon>Herviviricetes</taxon>
        <taxon>Herpesvirales</taxon>
        <taxon>Alloherpesviridae</taxon>
        <taxon>Batravirus</taxon>
        <taxon>Batravirus ranidallo1</taxon>
    </lineage>
</organism>
<dbReference type="EMBL" id="DQ665917">
    <property type="protein sequence ID" value="ABG25763.1"/>
    <property type="molecule type" value="Genomic_DNA"/>
</dbReference>
<dbReference type="GeneID" id="5141320"/>
<evidence type="ECO:0000313" key="3">
    <source>
        <dbReference type="Proteomes" id="UP000011238"/>
    </source>
</evidence>
<feature type="compositionally biased region" description="Polar residues" evidence="1">
    <location>
        <begin position="58"/>
        <end position="75"/>
    </location>
</feature>